<evidence type="ECO:0000256" key="7">
    <source>
        <dbReference type="SAM" id="MobiDB-lite"/>
    </source>
</evidence>
<gene>
    <name evidence="9" type="ORF">D0Z07_8644</name>
</gene>
<feature type="region of interest" description="Disordered" evidence="7">
    <location>
        <begin position="1500"/>
        <end position="1726"/>
    </location>
</feature>
<feature type="compositionally biased region" description="Basic and acidic residues" evidence="7">
    <location>
        <begin position="1642"/>
        <end position="1655"/>
    </location>
</feature>
<feature type="compositionally biased region" description="Basic and acidic residues" evidence="7">
    <location>
        <begin position="1209"/>
        <end position="1218"/>
    </location>
</feature>
<feature type="compositionally biased region" description="Polar residues" evidence="7">
    <location>
        <begin position="1280"/>
        <end position="1289"/>
    </location>
</feature>
<feature type="domain" description="Telomere-associated protein Rif1 N-terminal" evidence="8">
    <location>
        <begin position="129"/>
        <end position="495"/>
    </location>
</feature>
<dbReference type="PANTHER" id="PTHR22928:SF3">
    <property type="entry name" value="TELOMERE-ASSOCIATED PROTEIN RIF1"/>
    <property type="match status" value="1"/>
</dbReference>
<feature type="compositionally biased region" description="Low complexity" evidence="7">
    <location>
        <begin position="1667"/>
        <end position="1677"/>
    </location>
</feature>
<evidence type="ECO:0000256" key="1">
    <source>
        <dbReference type="ARBA" id="ARBA00004123"/>
    </source>
</evidence>
<feature type="compositionally biased region" description="Polar residues" evidence="7">
    <location>
        <begin position="1527"/>
        <end position="1542"/>
    </location>
</feature>
<dbReference type="Proteomes" id="UP000785200">
    <property type="component" value="Unassembled WGS sequence"/>
</dbReference>
<name>A0A9P6SKB1_9HELO</name>
<keyword evidence="5" id="KW-0539">Nucleus</keyword>
<keyword evidence="3" id="KW-0158">Chromosome</keyword>
<dbReference type="Pfam" id="PF12231">
    <property type="entry name" value="Rif1_N"/>
    <property type="match status" value="1"/>
</dbReference>
<feature type="compositionally biased region" description="Polar residues" evidence="7">
    <location>
        <begin position="1564"/>
        <end position="1574"/>
    </location>
</feature>
<dbReference type="OrthoDB" id="5399929at2759"/>
<evidence type="ECO:0000256" key="5">
    <source>
        <dbReference type="ARBA" id="ARBA00023242"/>
    </source>
</evidence>
<feature type="region of interest" description="Disordered" evidence="7">
    <location>
        <begin position="1"/>
        <end position="108"/>
    </location>
</feature>
<comment type="caution">
    <text evidence="9">The sequence shown here is derived from an EMBL/GenBank/DDBJ whole genome shotgun (WGS) entry which is preliminary data.</text>
</comment>
<evidence type="ECO:0000259" key="8">
    <source>
        <dbReference type="Pfam" id="PF12231"/>
    </source>
</evidence>
<dbReference type="PANTHER" id="PTHR22928">
    <property type="entry name" value="TELOMERE-ASSOCIATED PROTEIN RIF1"/>
    <property type="match status" value="1"/>
</dbReference>
<feature type="region of interest" description="Disordered" evidence="7">
    <location>
        <begin position="1151"/>
        <end position="1182"/>
    </location>
</feature>
<evidence type="ECO:0000256" key="6">
    <source>
        <dbReference type="ARBA" id="ARBA00023306"/>
    </source>
</evidence>
<keyword evidence="10" id="KW-1185">Reference proteome</keyword>
<feature type="region of interest" description="Disordered" evidence="7">
    <location>
        <begin position="1209"/>
        <end position="1430"/>
    </location>
</feature>
<reference evidence="9" key="1">
    <citation type="submission" date="2019-07" db="EMBL/GenBank/DDBJ databases">
        <title>Hyphodiscus hymeniophilus genome sequencing and assembly.</title>
        <authorList>
            <person name="Kramer G."/>
            <person name="Nodwell J."/>
        </authorList>
    </citation>
    <scope>NUCLEOTIDE SEQUENCE</scope>
    <source>
        <strain evidence="9">ATCC 34498</strain>
    </source>
</reference>
<feature type="compositionally biased region" description="Polar residues" evidence="7">
    <location>
        <begin position="75"/>
        <end position="84"/>
    </location>
</feature>
<feature type="compositionally biased region" description="Polar residues" evidence="7">
    <location>
        <begin position="1393"/>
        <end position="1406"/>
    </location>
</feature>
<comment type="subcellular location">
    <subcellularLocation>
        <location evidence="2">Chromosome</location>
        <location evidence="2">Telomere</location>
    </subcellularLocation>
    <subcellularLocation>
        <location evidence="1">Nucleus</location>
    </subcellularLocation>
</comment>
<feature type="compositionally biased region" description="Acidic residues" evidence="7">
    <location>
        <begin position="1594"/>
        <end position="1605"/>
    </location>
</feature>
<feature type="compositionally biased region" description="Polar residues" evidence="7">
    <location>
        <begin position="1361"/>
        <end position="1376"/>
    </location>
</feature>
<dbReference type="EMBL" id="VNKQ01000018">
    <property type="protein sequence ID" value="KAG0645579.1"/>
    <property type="molecule type" value="Genomic_DNA"/>
</dbReference>
<evidence type="ECO:0000256" key="3">
    <source>
        <dbReference type="ARBA" id="ARBA00022454"/>
    </source>
</evidence>
<keyword evidence="6" id="KW-0131">Cell cycle</keyword>
<sequence length="1926" mass="211932">MMVQSAPVSRTVPTARPPTPPRESNANSKPPNLFSRLFTRTADSQADITPTSSSELPNQAEQSRKKVAWDDSNDTLEASAQPTSPERRPIKSILKPYNGKSINLGPTKLSPPHTYANLAAMLESVAQQLAGSDRDSKLDAYTTLSGVLKASENVPDVRALKEKMVLLLAFIKRDLTEKTSTGALDTTLAVNALILLSIFLHRSVIADSITTDFSSYLVDHAIKTFQDGSMSKDVAKHLMLVLAEQKFSHKVMTGDRVSKVVASLHDIENYVKGKSIVMGRISIYRNLLRQSKAHMMINTDWMPDLFGDLFSTVKDTKTAAISFGFEAALTYGTDSKASRVFMELFSADLDDNGVKFGKYYIGRLEAMIESKHDMASVPQIWSIVILFLRSKSRQFEQWAFMNPWLGIVQQCFNCSDQQTKLEANLAWNRLVYAIQPDEKTPPQMIKLLYQPLDKQLKRKSKGKKTALGSLCNLLYYALKPTSNSVQLDLYWDRYIVEAIGKALNPPIIPESTLELVRQDSKDACRILAGLFDSTTPRKWSETRAVEAFGKETLMDATELPSLDSKWLRRSASRVFPIIGPLLEKLYWDLAEDNEAITTLWKAYVTSIASPAIMEVKVSNETMSCVACIFGLLYKIWQIGPKSLRLFPPFEGTLSADFLLSFETITSTTIRSLGLLPFTEKLLSVGHKDEFVVIATPSHQPKMARGEPRCPLHHFMVLLTTVSPDLEYDRNFSRLVQRTLEPFLDARPSKRAKVELILDLLGLLPPTSNEPCRMIWSVLADIATSVTATRDNANNGVGGMSDQPLGSEYRKTLRILEIGLDLSPTEPLPGWKTLFEALVTSATIDAGESGRAIAVIEPLGRILQLKFSKIDGHSNSRSHIYFRTVLSKVAYPKDRQAFDAARRKLWGTAAAKTSSFDPYSLLYDYMRESLGKAYTSFENGLSLEYSDIITATTSLLSHCPTILLTGTLVKLQNGIASWIKDEGSHLGGGTPLSQSITSLWSKICQILPNLIRVSNSSRLLADLEILLCSGLESRHRSIVNSTIRLWNSTFGASKVPLEYPETIKGALLNIHRVTELQLPFFPESLESDGLVDQRQLTNFADTQGDLSNIKGLTSLDSVLRVEPATRVGKISPMSSARLLRSYTPQVLVEVAQSVPHKRSRESTPDSNTRKSRQRSVLPKLRHDDSQVQFEAIDSSPINGAVLDSQLLTDRQKEVKERQQAEAAMFPDLRSSPRQKEKSRASFNSELPLHRSASKSRGQASPTHERETTPSLAPHVEFDDFLNSSPTPTRSLHNDSVLPEPPSSPPEAPKELIATYREDEMDIPSSPPEIPNGTEMDTKMETTTTPFGSSAQNDPYAGGVMPTLSTFEITLDQQNGPSTFKDPGQPESLKPAVTDETSIYDAQSSSNPRKPEIEAPVRIAPDTPTRGRESSQALFQTPRSELFHDAQTSPASSDKVTVNEDVFEDAVSSPRLELVKVKEVNKQLQSSPISYLDESSALRMMIDYDQGSGRPRRSPRNVRFGEEKDNEIVSAQASSSDVLQTSPEDSGPLPEPQSAQGIIGEPAPSDHQSAKSSSPLPSLIPETPGSKTDTSLQVVDGEEIDLEETIVVDDSILQEQQASASKRRKRKSDMTSDANASPASKKGRHEELVKESRHIADNQDANPESKWCSLSLSSTTNSSAVISPKKATAPKKRRGRPKRGTNVSSSTGDGSQPNASVSSSSANLEGSADDAQEMDIPAEVAISTANEPVTFGDDVAVEESLEIVVTTEDYPISNEAEMEVATMQSGERKPEDQDNMSVALVHGDQHTSDLDVVVDTMIGETSLLDNPSSAGSTSEKIQEEVVMSASKIMTMSSEPVDQSLSVHVDVSMQTEIIVESLSFEGMKGKLQSLISDLGAVSLRREEMNELEDLFMDAKQLLYGAGRRGRAGS</sequence>
<feature type="compositionally biased region" description="Low complexity" evidence="7">
    <location>
        <begin position="1709"/>
        <end position="1724"/>
    </location>
</feature>
<accession>A0A9P6SKB1</accession>
<proteinExistence type="predicted"/>
<evidence type="ECO:0000256" key="2">
    <source>
        <dbReference type="ARBA" id="ARBA00004574"/>
    </source>
</evidence>
<feature type="compositionally biased region" description="Polar residues" evidence="7">
    <location>
        <begin position="41"/>
        <end position="61"/>
    </location>
</feature>
<dbReference type="GO" id="GO:0005634">
    <property type="term" value="C:nucleus"/>
    <property type="evidence" value="ECO:0007669"/>
    <property type="project" value="UniProtKB-SubCell"/>
</dbReference>
<organism evidence="9 10">
    <name type="scientific">Hyphodiscus hymeniophilus</name>
    <dbReference type="NCBI Taxonomy" id="353542"/>
    <lineage>
        <taxon>Eukaryota</taxon>
        <taxon>Fungi</taxon>
        <taxon>Dikarya</taxon>
        <taxon>Ascomycota</taxon>
        <taxon>Pezizomycotina</taxon>
        <taxon>Leotiomycetes</taxon>
        <taxon>Helotiales</taxon>
        <taxon>Hyphodiscaceae</taxon>
        <taxon>Hyphodiscus</taxon>
    </lineage>
</organism>
<dbReference type="GO" id="GO:0000723">
    <property type="term" value="P:telomere maintenance"/>
    <property type="evidence" value="ECO:0007669"/>
    <property type="project" value="TreeGrafter"/>
</dbReference>
<evidence type="ECO:0000256" key="4">
    <source>
        <dbReference type="ARBA" id="ARBA00022895"/>
    </source>
</evidence>
<evidence type="ECO:0000313" key="10">
    <source>
        <dbReference type="Proteomes" id="UP000785200"/>
    </source>
</evidence>
<dbReference type="GO" id="GO:0140445">
    <property type="term" value="C:chromosome, telomeric repeat region"/>
    <property type="evidence" value="ECO:0007669"/>
    <property type="project" value="TreeGrafter"/>
</dbReference>
<feature type="compositionally biased region" description="Basic residues" evidence="7">
    <location>
        <begin position="1686"/>
        <end position="1697"/>
    </location>
</feature>
<evidence type="ECO:0000313" key="9">
    <source>
        <dbReference type="EMBL" id="KAG0645579.1"/>
    </source>
</evidence>
<protein>
    <recommendedName>
        <fullName evidence="8">Telomere-associated protein Rif1 N-terminal domain-containing protein</fullName>
    </recommendedName>
</protein>
<keyword evidence="4" id="KW-0779">Telomere</keyword>
<dbReference type="InterPro" id="IPR022031">
    <property type="entry name" value="Rif1_N"/>
</dbReference>